<proteinExistence type="predicted"/>
<evidence type="ECO:0000313" key="3">
    <source>
        <dbReference type="Proteomes" id="UP000663829"/>
    </source>
</evidence>
<gene>
    <name evidence="1" type="ORF">GPM918_LOCUS35534</name>
    <name evidence="2" type="ORF">SRO942_LOCUS36252</name>
</gene>
<dbReference type="Proteomes" id="UP000681722">
    <property type="component" value="Unassembled WGS sequence"/>
</dbReference>
<dbReference type="EMBL" id="CAJNOQ010020650">
    <property type="protein sequence ID" value="CAF1473037.1"/>
    <property type="molecule type" value="Genomic_DNA"/>
</dbReference>
<sequence length="235" mass="26533">VLLCFLPVESLLLGNDPDWDTFKATWGPTPLSSGAFIEQPRTEKDAIKDKYQKIAGSCNESGHYAFDKQRMFNRDVINGINAYTLTAYFVNPGRDEKSLKSDGTGTGLWLQNGANPLTDSMAIPLREENIGSTKWTKGACFPSMGVHYWYDNHLDADCDTFFPSFLLFNRGKLTGFGWSVVGKFEYSKRFEYPPTAAIQSFLIPVPKCIPKRYEEAGGFTTMHLYFNTEPWNLIC</sequence>
<dbReference type="Proteomes" id="UP000663829">
    <property type="component" value="Unassembled WGS sequence"/>
</dbReference>
<name>A0A815R6D5_9BILA</name>
<dbReference type="EMBL" id="CAJOBC010086117">
    <property type="protein sequence ID" value="CAF4340075.1"/>
    <property type="molecule type" value="Genomic_DNA"/>
</dbReference>
<reference evidence="1" key="1">
    <citation type="submission" date="2021-02" db="EMBL/GenBank/DDBJ databases">
        <authorList>
            <person name="Nowell W R."/>
        </authorList>
    </citation>
    <scope>NUCLEOTIDE SEQUENCE</scope>
</reference>
<organism evidence="1 3">
    <name type="scientific">Didymodactylos carnosus</name>
    <dbReference type="NCBI Taxonomy" id="1234261"/>
    <lineage>
        <taxon>Eukaryota</taxon>
        <taxon>Metazoa</taxon>
        <taxon>Spiralia</taxon>
        <taxon>Gnathifera</taxon>
        <taxon>Rotifera</taxon>
        <taxon>Eurotatoria</taxon>
        <taxon>Bdelloidea</taxon>
        <taxon>Philodinida</taxon>
        <taxon>Philodinidae</taxon>
        <taxon>Didymodactylos</taxon>
    </lineage>
</organism>
<dbReference type="AlphaFoldDB" id="A0A815R6D5"/>
<evidence type="ECO:0000313" key="2">
    <source>
        <dbReference type="EMBL" id="CAF4340075.1"/>
    </source>
</evidence>
<accession>A0A815R6D5</accession>
<keyword evidence="3" id="KW-1185">Reference proteome</keyword>
<feature type="non-terminal residue" evidence="1">
    <location>
        <position position="1"/>
    </location>
</feature>
<protein>
    <submittedName>
        <fullName evidence="1">Uncharacterized protein</fullName>
    </submittedName>
</protein>
<dbReference type="OrthoDB" id="6042561at2759"/>
<comment type="caution">
    <text evidence="1">The sequence shown here is derived from an EMBL/GenBank/DDBJ whole genome shotgun (WGS) entry which is preliminary data.</text>
</comment>
<evidence type="ECO:0000313" key="1">
    <source>
        <dbReference type="EMBL" id="CAF1473037.1"/>
    </source>
</evidence>